<dbReference type="CDD" id="cd00093">
    <property type="entry name" value="HTH_XRE"/>
    <property type="match status" value="1"/>
</dbReference>
<dbReference type="Pfam" id="PF01381">
    <property type="entry name" value="HTH_3"/>
    <property type="match status" value="1"/>
</dbReference>
<accession>A0A4Y9F5X0</accession>
<comment type="caution">
    <text evidence="3">The sequence shown here is derived from an EMBL/GenBank/DDBJ whole genome shotgun (WGS) entry which is preliminary data.</text>
</comment>
<dbReference type="InterPro" id="IPR000943">
    <property type="entry name" value="RNA_pol_sigma70"/>
</dbReference>
<reference evidence="3 4" key="1">
    <citation type="submission" date="2019-03" db="EMBL/GenBank/DDBJ databases">
        <title>Diversity of the mouse oral microbiome.</title>
        <authorList>
            <person name="Joseph S."/>
            <person name="Aduse-Opoku J."/>
            <person name="Curtis M."/>
            <person name="Wade W."/>
            <person name="Hashim A."/>
        </authorList>
    </citation>
    <scope>NUCLEOTIDE SEQUENCE [LARGE SCALE GENOMIC DNA]</scope>
    <source>
        <strain evidence="4">irhom_31</strain>
    </source>
</reference>
<dbReference type="InterPro" id="IPR050807">
    <property type="entry name" value="TransReg_Diox_bact_type"/>
</dbReference>
<dbReference type="GO" id="GO:0006352">
    <property type="term" value="P:DNA-templated transcription initiation"/>
    <property type="evidence" value="ECO:0007669"/>
    <property type="project" value="InterPro"/>
</dbReference>
<dbReference type="PROSITE" id="PS00716">
    <property type="entry name" value="SIGMA70_2"/>
    <property type="match status" value="1"/>
</dbReference>
<dbReference type="AlphaFoldDB" id="A0A4Y9F5X0"/>
<dbReference type="PANTHER" id="PTHR46797">
    <property type="entry name" value="HTH-TYPE TRANSCRIPTIONAL REGULATOR"/>
    <property type="match status" value="1"/>
</dbReference>
<evidence type="ECO:0000313" key="4">
    <source>
        <dbReference type="Proteomes" id="UP000297951"/>
    </source>
</evidence>
<evidence type="ECO:0000259" key="2">
    <source>
        <dbReference type="PROSITE" id="PS50943"/>
    </source>
</evidence>
<dbReference type="SMART" id="SM00530">
    <property type="entry name" value="HTH_XRE"/>
    <property type="match status" value="1"/>
</dbReference>
<proteinExistence type="predicted"/>
<dbReference type="PROSITE" id="PS50943">
    <property type="entry name" value="HTH_CROC1"/>
    <property type="match status" value="1"/>
</dbReference>
<feature type="domain" description="HTH cro/C1-type" evidence="2">
    <location>
        <begin position="33"/>
        <end position="88"/>
    </location>
</feature>
<gene>
    <name evidence="3" type="ORF">E4U03_03805</name>
</gene>
<dbReference type="SUPFAM" id="SSF47413">
    <property type="entry name" value="lambda repressor-like DNA-binding domains"/>
    <property type="match status" value="1"/>
</dbReference>
<dbReference type="Gene3D" id="1.10.260.40">
    <property type="entry name" value="lambda repressor-like DNA-binding domains"/>
    <property type="match status" value="1"/>
</dbReference>
<evidence type="ECO:0000313" key="3">
    <source>
        <dbReference type="EMBL" id="TFU23260.1"/>
    </source>
</evidence>
<name>A0A4Y9F5X0_9MICC</name>
<protein>
    <submittedName>
        <fullName evidence="3">XRE family transcriptional regulator</fullName>
    </submittedName>
</protein>
<dbReference type="RefSeq" id="WP_135011665.1">
    <property type="nucleotide sequence ID" value="NZ_JADGLK010000009.1"/>
</dbReference>
<dbReference type="Proteomes" id="UP000297951">
    <property type="component" value="Unassembled WGS sequence"/>
</dbReference>
<dbReference type="GO" id="GO:0003700">
    <property type="term" value="F:DNA-binding transcription factor activity"/>
    <property type="evidence" value="ECO:0007669"/>
    <property type="project" value="InterPro"/>
</dbReference>
<evidence type="ECO:0000256" key="1">
    <source>
        <dbReference type="ARBA" id="ARBA00023125"/>
    </source>
</evidence>
<dbReference type="GO" id="GO:0003677">
    <property type="term" value="F:DNA binding"/>
    <property type="evidence" value="ECO:0007669"/>
    <property type="project" value="UniProtKB-KW"/>
</dbReference>
<dbReference type="InterPro" id="IPR001387">
    <property type="entry name" value="Cro/C1-type_HTH"/>
</dbReference>
<dbReference type="EMBL" id="SPQC01000009">
    <property type="protein sequence ID" value="TFU23260.1"/>
    <property type="molecule type" value="Genomic_DNA"/>
</dbReference>
<organism evidence="3 4">
    <name type="scientific">Rothia nasimurium</name>
    <dbReference type="NCBI Taxonomy" id="85336"/>
    <lineage>
        <taxon>Bacteria</taxon>
        <taxon>Bacillati</taxon>
        <taxon>Actinomycetota</taxon>
        <taxon>Actinomycetes</taxon>
        <taxon>Micrococcales</taxon>
        <taxon>Micrococcaceae</taxon>
        <taxon>Rothia</taxon>
    </lineage>
</organism>
<sequence>MTLDELLKIHPVDPEYIEQELQEMRAETRLYQLRELRKDTGITQAQLAERLGVSQHRVSQIENGNLPNVKIETLQKYLEALGTSITISVEIPNGQSLKILTSA</sequence>
<keyword evidence="1" id="KW-0238">DNA-binding</keyword>
<dbReference type="OrthoDB" id="7428772at2"/>
<dbReference type="InterPro" id="IPR010982">
    <property type="entry name" value="Lambda_DNA-bd_dom_sf"/>
</dbReference>
<dbReference type="GO" id="GO:0005829">
    <property type="term" value="C:cytosol"/>
    <property type="evidence" value="ECO:0007669"/>
    <property type="project" value="TreeGrafter"/>
</dbReference>
<dbReference type="PANTHER" id="PTHR46797:SF1">
    <property type="entry name" value="METHYLPHOSPHONATE SYNTHASE"/>
    <property type="match status" value="1"/>
</dbReference>